<accession>A0AB36B2N4</accession>
<sequence length="89" mass="10067">MVVFLKNMFSAALKTNDAVEKGILTGCLRIARESTPLAGFSLFTGLNNFKVITIFDDTSNQQFGFTQKEMDSLLSDYQAEAYRDKVKEW</sequence>
<protein>
    <submittedName>
        <fullName evidence="1">AAA family ATPase</fullName>
    </submittedName>
</protein>
<gene>
    <name evidence="1" type="ORF">GT664_03385</name>
</gene>
<dbReference type="EMBL" id="WWTN01000004">
    <property type="protein sequence ID" value="MZH54823.1"/>
    <property type="molecule type" value="Genomic_DNA"/>
</dbReference>
<dbReference type="AlphaFoldDB" id="A0AB36B2N4"/>
<comment type="caution">
    <text evidence="1">The sequence shown here is derived from an EMBL/GenBank/DDBJ whole genome shotgun (WGS) entry which is preliminary data.</text>
</comment>
<name>A0AB36B2N4_CLOIN</name>
<organism evidence="1 2">
    <name type="scientific">Clostridium innocuum</name>
    <dbReference type="NCBI Taxonomy" id="1522"/>
    <lineage>
        <taxon>Bacteria</taxon>
        <taxon>Bacillati</taxon>
        <taxon>Bacillota</taxon>
        <taxon>Clostridia</taxon>
        <taxon>Eubacteriales</taxon>
        <taxon>Clostridiaceae</taxon>
        <taxon>Clostridium</taxon>
    </lineage>
</organism>
<evidence type="ECO:0000313" key="2">
    <source>
        <dbReference type="Proteomes" id="UP000604383"/>
    </source>
</evidence>
<dbReference type="Proteomes" id="UP000604383">
    <property type="component" value="Unassembled WGS sequence"/>
</dbReference>
<proteinExistence type="predicted"/>
<reference evidence="1" key="1">
    <citation type="journal article" date="2019" name="Nat. Med.">
        <title>A library of human gut bacterial isolates paired with longitudinal multiomics data enables mechanistic microbiome research.</title>
        <authorList>
            <person name="Poyet M."/>
            <person name="Groussin M."/>
            <person name="Gibbons S.M."/>
            <person name="Avila-Pacheco J."/>
            <person name="Jiang X."/>
            <person name="Kearney S.M."/>
            <person name="Perrotta A.R."/>
            <person name="Berdy B."/>
            <person name="Zhao S."/>
            <person name="Lieberman T.D."/>
            <person name="Swanson P.K."/>
            <person name="Smith M."/>
            <person name="Roesemann S."/>
            <person name="Alexander J.E."/>
            <person name="Rich S.A."/>
            <person name="Livny J."/>
            <person name="Vlamakis H."/>
            <person name="Clish C."/>
            <person name="Bullock K."/>
            <person name="Deik A."/>
            <person name="Scott J."/>
            <person name="Pierce K.A."/>
            <person name="Xavier R.J."/>
            <person name="Alm E.J."/>
        </authorList>
    </citation>
    <scope>NUCLEOTIDE SEQUENCE</scope>
    <source>
        <strain evidence="1">BIOML-A12</strain>
    </source>
</reference>
<dbReference type="RefSeq" id="WP_008818211.1">
    <property type="nucleotide sequence ID" value="NZ_AP025565.1"/>
</dbReference>
<evidence type="ECO:0000313" key="1">
    <source>
        <dbReference type="EMBL" id="MZH54823.1"/>
    </source>
</evidence>